<accession>A0A101JLL9</accession>
<protein>
    <submittedName>
        <fullName evidence="1">Uncharacterized protein</fullName>
    </submittedName>
</protein>
<name>A0A101JLL9_CHLLI</name>
<proteinExistence type="predicted"/>
<keyword evidence="2" id="KW-1185">Reference proteome</keyword>
<dbReference type="EMBL" id="LMBR01000127">
    <property type="protein sequence ID" value="KUL29130.1"/>
    <property type="molecule type" value="Genomic_DNA"/>
</dbReference>
<reference evidence="1 2" key="1">
    <citation type="submission" date="2015-10" db="EMBL/GenBank/DDBJ databases">
        <title>Draft Genome Sequence of Chlorobium limicola strain Frasassi Growing under Artificial Lighting in the Frasassi Cave System.</title>
        <authorList>
            <person name="Mansor M."/>
            <person name="Macalady J."/>
        </authorList>
    </citation>
    <scope>NUCLEOTIDE SEQUENCE [LARGE SCALE GENOMIC DNA]</scope>
    <source>
        <strain evidence="1 2">Frasassi</strain>
    </source>
</reference>
<evidence type="ECO:0000313" key="2">
    <source>
        <dbReference type="Proteomes" id="UP000053937"/>
    </source>
</evidence>
<dbReference type="AlphaFoldDB" id="A0A101JLL9"/>
<comment type="caution">
    <text evidence="1">The sequence shown here is derived from an EMBL/GenBank/DDBJ whole genome shotgun (WGS) entry which is preliminary data.</text>
</comment>
<evidence type="ECO:0000313" key="1">
    <source>
        <dbReference type="EMBL" id="KUL29130.1"/>
    </source>
</evidence>
<gene>
    <name evidence="1" type="ORF">ASB62_05385</name>
</gene>
<dbReference type="Proteomes" id="UP000053937">
    <property type="component" value="Unassembled WGS sequence"/>
</dbReference>
<sequence length="64" mass="7435">MMLWPGKIGLKKKVLVRKEYKICFLGLLLKPVFPLPEVCRTGLIYVFIGPLQFINAWQSMLKRA</sequence>
<organism evidence="1 2">
    <name type="scientific">Chlorobium limicola</name>
    <dbReference type="NCBI Taxonomy" id="1092"/>
    <lineage>
        <taxon>Bacteria</taxon>
        <taxon>Pseudomonadati</taxon>
        <taxon>Chlorobiota</taxon>
        <taxon>Chlorobiia</taxon>
        <taxon>Chlorobiales</taxon>
        <taxon>Chlorobiaceae</taxon>
        <taxon>Chlorobium/Pelodictyon group</taxon>
        <taxon>Chlorobium</taxon>
    </lineage>
</organism>